<organism evidence="6">
    <name type="scientific">Graphocephala atropunctata</name>
    <dbReference type="NCBI Taxonomy" id="36148"/>
    <lineage>
        <taxon>Eukaryota</taxon>
        <taxon>Metazoa</taxon>
        <taxon>Ecdysozoa</taxon>
        <taxon>Arthropoda</taxon>
        <taxon>Hexapoda</taxon>
        <taxon>Insecta</taxon>
        <taxon>Pterygota</taxon>
        <taxon>Neoptera</taxon>
        <taxon>Paraneoptera</taxon>
        <taxon>Hemiptera</taxon>
        <taxon>Auchenorrhyncha</taxon>
        <taxon>Membracoidea</taxon>
        <taxon>Cicadellidae</taxon>
        <taxon>Cicadellinae</taxon>
        <taxon>Cicadellini</taxon>
        <taxon>Graphocephala</taxon>
    </lineage>
</organism>
<dbReference type="PANTHER" id="PTHR43903">
    <property type="entry name" value="NEUROLIGIN"/>
    <property type="match status" value="1"/>
</dbReference>
<dbReference type="InterPro" id="IPR019819">
    <property type="entry name" value="Carboxylesterase_B_CS"/>
</dbReference>
<evidence type="ECO:0000259" key="5">
    <source>
        <dbReference type="Pfam" id="PF00135"/>
    </source>
</evidence>
<dbReference type="PROSITE" id="PS00941">
    <property type="entry name" value="CARBOXYLESTERASE_B_2"/>
    <property type="match status" value="1"/>
</dbReference>
<feature type="non-terminal residue" evidence="6">
    <location>
        <position position="297"/>
    </location>
</feature>
<name>A0A1B6KRZ7_9HEMI</name>
<dbReference type="InterPro" id="IPR002018">
    <property type="entry name" value="CarbesteraseB"/>
</dbReference>
<comment type="similarity">
    <text evidence="1">Belongs to the type-B carboxylesterase/lipase family.</text>
</comment>
<dbReference type="Gene3D" id="3.40.50.1820">
    <property type="entry name" value="alpha/beta hydrolase"/>
    <property type="match status" value="1"/>
</dbReference>
<keyword evidence="4" id="KW-1133">Transmembrane helix</keyword>
<feature type="domain" description="Carboxylesterase type B" evidence="5">
    <location>
        <begin position="70"/>
        <end position="297"/>
    </location>
</feature>
<dbReference type="SUPFAM" id="SSF53474">
    <property type="entry name" value="alpha/beta-Hydrolases"/>
    <property type="match status" value="1"/>
</dbReference>
<evidence type="ECO:0000256" key="2">
    <source>
        <dbReference type="ARBA" id="ARBA00022729"/>
    </source>
</evidence>
<dbReference type="EMBL" id="GEBQ01025751">
    <property type="protein sequence ID" value="JAT14226.1"/>
    <property type="molecule type" value="Transcribed_RNA"/>
</dbReference>
<evidence type="ECO:0000256" key="3">
    <source>
        <dbReference type="ARBA" id="ARBA00023180"/>
    </source>
</evidence>
<gene>
    <name evidence="6" type="ORF">g.50138</name>
</gene>
<protein>
    <recommendedName>
        <fullName evidence="5">Carboxylesterase type B domain-containing protein</fullName>
    </recommendedName>
</protein>
<reference evidence="6" key="1">
    <citation type="submission" date="2015-11" db="EMBL/GenBank/DDBJ databases">
        <title>De novo transcriptome assembly of four potential Pierce s Disease insect vectors from Arizona vineyards.</title>
        <authorList>
            <person name="Tassone E.E."/>
        </authorList>
    </citation>
    <scope>NUCLEOTIDE SEQUENCE</scope>
</reference>
<evidence type="ECO:0000313" key="6">
    <source>
        <dbReference type="EMBL" id="JAT14226.1"/>
    </source>
</evidence>
<dbReference type="FunFam" id="3.40.50.1820:FF:000379">
    <property type="entry name" value="Neuroligin 1"/>
    <property type="match status" value="1"/>
</dbReference>
<accession>A0A1B6KRZ7</accession>
<feature type="non-terminal residue" evidence="6">
    <location>
        <position position="1"/>
    </location>
</feature>
<keyword evidence="2" id="KW-0732">Signal</keyword>
<feature type="transmembrane region" description="Helical" evidence="4">
    <location>
        <begin position="47"/>
        <end position="68"/>
    </location>
</feature>
<evidence type="ECO:0000256" key="4">
    <source>
        <dbReference type="SAM" id="Phobius"/>
    </source>
</evidence>
<dbReference type="InterPro" id="IPR029058">
    <property type="entry name" value="AB_hydrolase_fold"/>
</dbReference>
<dbReference type="Pfam" id="PF00135">
    <property type="entry name" value="COesterase"/>
    <property type="match status" value="1"/>
</dbReference>
<dbReference type="InterPro" id="IPR051093">
    <property type="entry name" value="Neuroligin/BSAL"/>
</dbReference>
<keyword evidence="3" id="KW-0325">Glycoprotein</keyword>
<dbReference type="AlphaFoldDB" id="A0A1B6KRZ7"/>
<keyword evidence="4" id="KW-0472">Membrane</keyword>
<proteinExistence type="inferred from homology"/>
<evidence type="ECO:0000256" key="1">
    <source>
        <dbReference type="ARBA" id="ARBA00005964"/>
    </source>
</evidence>
<keyword evidence="4" id="KW-0812">Transmembrane</keyword>
<sequence length="297" mass="33088">GIRRGHKPIKRCSVRGEKKGKILESSKTEVCHQDVPLSVKKNCYQRLGYFWVGVLWAVMFSEFCVALSSSRTVRTKYGDVSGVIVTPDNRYLDAVEVFKGVPYASPPVGSLRFMPPVTGAMWTGVRMANRFSPVCPQRLPDLRNETASLKRMPRGRLEHLKRILPYLNNQSEDCLYLNIYVPAHADLRDNPTMFPVLVYIHGESYMWGAGSLYDGSVLSSYGGLVVVTVDYRLGILGFLNANADSHQRSPSNYGLMDQIAALHWIQENIAQFGGDPRNVTLMGHGTGAACVHFLMTS</sequence>